<gene>
    <name evidence="2" type="ORF">EUS_00700</name>
</gene>
<dbReference type="HOGENOM" id="CLU_054920_0_0_9"/>
<dbReference type="GO" id="GO:0006355">
    <property type="term" value="P:regulation of DNA-templated transcription"/>
    <property type="evidence" value="ECO:0007669"/>
    <property type="project" value="InterPro"/>
</dbReference>
<dbReference type="Proteomes" id="UP000008803">
    <property type="component" value="Chromosome"/>
</dbReference>
<dbReference type="InterPro" id="IPR005158">
    <property type="entry name" value="BTAD"/>
</dbReference>
<dbReference type="InterPro" id="IPR011990">
    <property type="entry name" value="TPR-like_helical_dom_sf"/>
</dbReference>
<dbReference type="InterPro" id="IPR051677">
    <property type="entry name" value="AfsR-DnrI-RedD_regulator"/>
</dbReference>
<dbReference type="GO" id="GO:0003677">
    <property type="term" value="F:DNA binding"/>
    <property type="evidence" value="ECO:0007669"/>
    <property type="project" value="InterPro"/>
</dbReference>
<dbReference type="KEGG" id="esu:EUS_00700"/>
<dbReference type="Gene3D" id="1.25.40.10">
    <property type="entry name" value="Tetratricopeptide repeat domain"/>
    <property type="match status" value="1"/>
</dbReference>
<dbReference type="AlphaFoldDB" id="D4JQR1"/>
<reference evidence="2 3" key="2">
    <citation type="submission" date="2010-03" db="EMBL/GenBank/DDBJ databases">
        <authorList>
            <person name="Pajon A."/>
        </authorList>
    </citation>
    <scope>NUCLEOTIDE SEQUENCE [LARGE SCALE GENOMIC DNA]</scope>
    <source>
        <strain evidence="2 3">70/3</strain>
    </source>
</reference>
<dbReference type="SUPFAM" id="SSF46894">
    <property type="entry name" value="C-terminal effector domain of the bipartite response regulators"/>
    <property type="match status" value="1"/>
</dbReference>
<accession>D4JQR1</accession>
<protein>
    <submittedName>
        <fullName evidence="2">Transcriptional regulatory protein, C terminal./Bacterial transcriptional activator domain</fullName>
    </submittedName>
</protein>
<dbReference type="EMBL" id="FP929044">
    <property type="protein sequence ID" value="CBK95430.1"/>
    <property type="molecule type" value="Genomic_DNA"/>
</dbReference>
<reference evidence="2 3" key="1">
    <citation type="submission" date="2010-03" db="EMBL/GenBank/DDBJ databases">
        <title>The genome sequence of Eubacterium siraeum 70/3.</title>
        <authorList>
            <consortium name="metaHIT consortium -- http://www.metahit.eu/"/>
            <person name="Pajon A."/>
            <person name="Turner K."/>
            <person name="Parkhill J."/>
            <person name="Duncan S."/>
            <person name="Flint H."/>
        </authorList>
    </citation>
    <scope>NUCLEOTIDE SEQUENCE [LARGE SCALE GENOMIC DNA]</scope>
    <source>
        <strain evidence="2 3">70/3</strain>
    </source>
</reference>
<dbReference type="Gene3D" id="1.10.10.10">
    <property type="entry name" value="Winged helix-like DNA-binding domain superfamily/Winged helix DNA-binding domain"/>
    <property type="match status" value="1"/>
</dbReference>
<dbReference type="InterPro" id="IPR036388">
    <property type="entry name" value="WH-like_DNA-bd_sf"/>
</dbReference>
<evidence type="ECO:0000313" key="2">
    <source>
        <dbReference type="EMBL" id="CBK95430.1"/>
    </source>
</evidence>
<organism evidence="2 3">
    <name type="scientific">[Eubacterium] siraeum 70/3</name>
    <dbReference type="NCBI Taxonomy" id="657319"/>
    <lineage>
        <taxon>Bacteria</taxon>
        <taxon>Bacillati</taxon>
        <taxon>Bacillota</taxon>
        <taxon>Clostridia</taxon>
        <taxon>Eubacteriales</taxon>
        <taxon>Oscillospiraceae</taxon>
        <taxon>Oscillospiraceae incertae sedis</taxon>
    </lineage>
</organism>
<proteinExistence type="predicted"/>
<dbReference type="PANTHER" id="PTHR35807">
    <property type="entry name" value="TRANSCRIPTIONAL REGULATOR REDD-RELATED"/>
    <property type="match status" value="1"/>
</dbReference>
<dbReference type="SMART" id="SM01043">
    <property type="entry name" value="BTAD"/>
    <property type="match status" value="1"/>
</dbReference>
<dbReference type="SUPFAM" id="SSF48452">
    <property type="entry name" value="TPR-like"/>
    <property type="match status" value="1"/>
</dbReference>
<feature type="domain" description="Bacterial transcriptional activator" evidence="1">
    <location>
        <begin position="107"/>
        <end position="248"/>
    </location>
</feature>
<sequence>MPNKIHITMFGQFSISYRDKRLCENEYRGSKMILLLEYLIAQRGREITQNELIDLFWSDSKNPANALKTLVHRTRAMLDEMIPCGGGRLIAGSHSSYAFTETDDCVIDSSLFKEYISKAEDESLSRTRRISMYKKAIALYNSGYLAGAVGETWVQPINVYFHALYNSAVDKCAQLLYPMGKFSEIITLCERATMLDQSDEKMHANLIRAFVAMGDYERAAKQYDYIRAYLMEQYGAAPGAHLTELYELTVKPRNDVQNNLDAVIGDLTGDDSKEQKGVFYCQYEIFKYIFRLYRRESQRIESKLSICLVSAVDSSKNELKDIKLLEKAMDKISFSISNSLRMRDVYTRYSRSQYLLLLLDADKSSFDGIEERIMTRFRRSKTMDSVNVKFDFKEI</sequence>
<dbReference type="Pfam" id="PF03704">
    <property type="entry name" value="BTAD"/>
    <property type="match status" value="1"/>
</dbReference>
<dbReference type="PATRIC" id="fig|657319.3.peg.893"/>
<name>D4JQR1_9FIRM</name>
<evidence type="ECO:0000313" key="3">
    <source>
        <dbReference type="Proteomes" id="UP000008803"/>
    </source>
</evidence>
<dbReference type="BioCyc" id="ESIR657319:G136K-55-MONOMER"/>
<dbReference type="PANTHER" id="PTHR35807:SF2">
    <property type="entry name" value="TRANSCRIPTIONAL ACTIVATOR DOMAIN"/>
    <property type="match status" value="1"/>
</dbReference>
<evidence type="ECO:0000259" key="1">
    <source>
        <dbReference type="SMART" id="SM01043"/>
    </source>
</evidence>
<dbReference type="InterPro" id="IPR016032">
    <property type="entry name" value="Sig_transdc_resp-reg_C-effctor"/>
</dbReference>